<keyword evidence="3" id="KW-0489">Methyltransferase</keyword>
<evidence type="ECO:0000259" key="2">
    <source>
        <dbReference type="PROSITE" id="PS51084"/>
    </source>
</evidence>
<keyword evidence="4" id="KW-1185">Reference proteome</keyword>
<dbReference type="Proteomes" id="UP001596540">
    <property type="component" value="Unassembled WGS sequence"/>
</dbReference>
<dbReference type="InterPro" id="IPR036265">
    <property type="entry name" value="HIT-like_sf"/>
</dbReference>
<dbReference type="GO" id="GO:0032259">
    <property type="term" value="P:methylation"/>
    <property type="evidence" value="ECO:0007669"/>
    <property type="project" value="UniProtKB-KW"/>
</dbReference>
<dbReference type="PROSITE" id="PS51084">
    <property type="entry name" value="HIT_2"/>
    <property type="match status" value="1"/>
</dbReference>
<accession>A0ABW2KNS9</accession>
<keyword evidence="3" id="KW-0808">Transferase</keyword>
<protein>
    <submittedName>
        <fullName evidence="3">HIT family protein</fullName>
        <ecNumber evidence="3">2.1.1.-</ecNumber>
    </submittedName>
</protein>
<proteinExistence type="predicted"/>
<comment type="caution">
    <text evidence="3">The sequence shown here is derived from an EMBL/GenBank/DDBJ whole genome shotgun (WGS) entry which is preliminary data.</text>
</comment>
<gene>
    <name evidence="3" type="ORF">ACFQRF_24205</name>
</gene>
<organism evidence="3 4">
    <name type="scientific">Marinactinospora rubrisoli</name>
    <dbReference type="NCBI Taxonomy" id="2715399"/>
    <lineage>
        <taxon>Bacteria</taxon>
        <taxon>Bacillati</taxon>
        <taxon>Actinomycetota</taxon>
        <taxon>Actinomycetes</taxon>
        <taxon>Streptosporangiales</taxon>
        <taxon>Nocardiopsidaceae</taxon>
        <taxon>Marinactinospora</taxon>
    </lineage>
</organism>
<evidence type="ECO:0000313" key="4">
    <source>
        <dbReference type="Proteomes" id="UP001596540"/>
    </source>
</evidence>
<dbReference type="EC" id="2.1.1.-" evidence="3"/>
<dbReference type="Gene3D" id="3.30.428.10">
    <property type="entry name" value="HIT-like"/>
    <property type="match status" value="1"/>
</dbReference>
<feature type="domain" description="HIT" evidence="2">
    <location>
        <begin position="4"/>
        <end position="103"/>
    </location>
</feature>
<dbReference type="InterPro" id="IPR011146">
    <property type="entry name" value="HIT-like"/>
</dbReference>
<dbReference type="RefSeq" id="WP_379873481.1">
    <property type="nucleotide sequence ID" value="NZ_JBHTBH010000014.1"/>
</dbReference>
<dbReference type="PRINTS" id="PR00332">
    <property type="entry name" value="HISTRIAD"/>
</dbReference>
<dbReference type="PANTHER" id="PTHR46648">
    <property type="entry name" value="HIT FAMILY PROTEIN 1"/>
    <property type="match status" value="1"/>
</dbReference>
<dbReference type="EMBL" id="JBHTBH010000014">
    <property type="protein sequence ID" value="MFC7330842.1"/>
    <property type="molecule type" value="Genomic_DNA"/>
</dbReference>
<evidence type="ECO:0000313" key="3">
    <source>
        <dbReference type="EMBL" id="MFC7330842.1"/>
    </source>
</evidence>
<name>A0ABW2KNS9_9ACTN</name>
<dbReference type="PANTHER" id="PTHR46648:SF1">
    <property type="entry name" value="ADENOSINE 5'-MONOPHOSPHORAMIDASE HNT1"/>
    <property type="match status" value="1"/>
</dbReference>
<dbReference type="GO" id="GO:0008168">
    <property type="term" value="F:methyltransferase activity"/>
    <property type="evidence" value="ECO:0007669"/>
    <property type="project" value="UniProtKB-KW"/>
</dbReference>
<sequence>MSCPFCAIVAGVAPATVIREWGDAIAIVPLNPVTPGHWLVIPRAHVRTAAESPAVYGAVSARAAELVSHTDANLITSIGSAATQTVDHLHVHIVPRTAGDGLALPWTGQGGVAR</sequence>
<reference evidence="4" key="1">
    <citation type="journal article" date="2019" name="Int. J. Syst. Evol. Microbiol.">
        <title>The Global Catalogue of Microorganisms (GCM) 10K type strain sequencing project: providing services to taxonomists for standard genome sequencing and annotation.</title>
        <authorList>
            <consortium name="The Broad Institute Genomics Platform"/>
            <consortium name="The Broad Institute Genome Sequencing Center for Infectious Disease"/>
            <person name="Wu L."/>
            <person name="Ma J."/>
        </authorList>
    </citation>
    <scope>NUCLEOTIDE SEQUENCE [LARGE SCALE GENOMIC DNA]</scope>
    <source>
        <strain evidence="4">CGMCC 4.7382</strain>
    </source>
</reference>
<dbReference type="SUPFAM" id="SSF54197">
    <property type="entry name" value="HIT-like"/>
    <property type="match status" value="1"/>
</dbReference>
<dbReference type="Pfam" id="PF01230">
    <property type="entry name" value="HIT"/>
    <property type="match status" value="1"/>
</dbReference>
<evidence type="ECO:0000256" key="1">
    <source>
        <dbReference type="PROSITE-ProRule" id="PRU00464"/>
    </source>
</evidence>
<dbReference type="InterPro" id="IPR001310">
    <property type="entry name" value="Histidine_triad_HIT"/>
</dbReference>
<feature type="short sequence motif" description="Histidine triad motif" evidence="1">
    <location>
        <begin position="88"/>
        <end position="92"/>
    </location>
</feature>